<reference evidence="12 13" key="1">
    <citation type="journal article" date="2023" name="Int. J. Syst. Evol. Microbiol.">
        <title>Physiological and genomic analyses of cobalamin (vitamin B12)-auxotrophy of Lysobacter auxotrophicus sp. nov., a methionine-auxotrophic chitinolytic bacterium isolated from chitin-treated soil.</title>
        <authorList>
            <person name="Saito A."/>
            <person name="Dohra H."/>
            <person name="Hamada M."/>
            <person name="Moriuchi R."/>
            <person name="Kotsuchibashi Y."/>
            <person name="Mori K."/>
        </authorList>
    </citation>
    <scope>NUCLEOTIDE SEQUENCE [LARGE SCALE GENOMIC DNA]</scope>
    <source>
        <strain evidence="12 13">5-21a</strain>
    </source>
</reference>
<evidence type="ECO:0000256" key="2">
    <source>
        <dbReference type="ARBA" id="ARBA00010581"/>
    </source>
</evidence>
<dbReference type="InterPro" id="IPR035973">
    <property type="entry name" value="Cyt_c_oxidase_su3-like_sf"/>
</dbReference>
<keyword evidence="6 10" id="KW-1133">Transmembrane helix</keyword>
<feature type="transmembrane region" description="Helical" evidence="10">
    <location>
        <begin position="29"/>
        <end position="55"/>
    </location>
</feature>
<evidence type="ECO:0000259" key="11">
    <source>
        <dbReference type="PROSITE" id="PS50253"/>
    </source>
</evidence>
<feature type="domain" description="Heme-copper oxidase subunit III family profile" evidence="11">
    <location>
        <begin position="32"/>
        <end position="205"/>
    </location>
</feature>
<keyword evidence="7 10" id="KW-0472">Membrane</keyword>
<feature type="transmembrane region" description="Helical" evidence="10">
    <location>
        <begin position="140"/>
        <end position="165"/>
    </location>
</feature>
<evidence type="ECO:0000256" key="8">
    <source>
        <dbReference type="ARBA" id="ARBA00031625"/>
    </source>
</evidence>
<protein>
    <recommendedName>
        <fullName evidence="3">cytochrome-c oxidase</fullName>
        <ecNumber evidence="3">7.1.1.9</ecNumber>
    </recommendedName>
    <alternativeName>
        <fullName evidence="8">Cytochrome c oxidase polypeptide III</fullName>
    </alternativeName>
</protein>
<evidence type="ECO:0000256" key="4">
    <source>
        <dbReference type="ARBA" id="ARBA00022692"/>
    </source>
</evidence>
<name>A0ABN6UJU8_9GAMM</name>
<evidence type="ECO:0000256" key="7">
    <source>
        <dbReference type="ARBA" id="ARBA00023136"/>
    </source>
</evidence>
<evidence type="ECO:0000256" key="9">
    <source>
        <dbReference type="RuleBase" id="RU003376"/>
    </source>
</evidence>
<dbReference type="EC" id="7.1.1.9" evidence="3"/>
<dbReference type="RefSeq" id="WP_281781806.1">
    <property type="nucleotide sequence ID" value="NZ_AP027041.1"/>
</dbReference>
<proteinExistence type="inferred from homology"/>
<accession>A0ABN6UJU8</accession>
<evidence type="ECO:0000256" key="5">
    <source>
        <dbReference type="ARBA" id="ARBA00022967"/>
    </source>
</evidence>
<organism evidence="12 13">
    <name type="scientific">Lysobacter auxotrophicus</name>
    <dbReference type="NCBI Taxonomy" id="2992573"/>
    <lineage>
        <taxon>Bacteria</taxon>
        <taxon>Pseudomonadati</taxon>
        <taxon>Pseudomonadota</taxon>
        <taxon>Gammaproteobacteria</taxon>
        <taxon>Lysobacterales</taxon>
        <taxon>Lysobacteraceae</taxon>
        <taxon>Lysobacter</taxon>
    </lineage>
</organism>
<evidence type="ECO:0000313" key="13">
    <source>
        <dbReference type="Proteomes" id="UP001317822"/>
    </source>
</evidence>
<gene>
    <name evidence="12" type="ORF">LA521A_16230</name>
</gene>
<dbReference type="EMBL" id="AP027041">
    <property type="protein sequence ID" value="BDU16422.1"/>
    <property type="molecule type" value="Genomic_DNA"/>
</dbReference>
<dbReference type="SUPFAM" id="SSF81452">
    <property type="entry name" value="Cytochrome c oxidase subunit III-like"/>
    <property type="match status" value="1"/>
</dbReference>
<comment type="similarity">
    <text evidence="2 9">Belongs to the cytochrome c oxidase subunit 3 family.</text>
</comment>
<dbReference type="Gene3D" id="1.20.120.80">
    <property type="entry name" value="Cytochrome c oxidase, subunit III, four-helix bundle"/>
    <property type="match status" value="1"/>
</dbReference>
<evidence type="ECO:0000256" key="6">
    <source>
        <dbReference type="ARBA" id="ARBA00022989"/>
    </source>
</evidence>
<feature type="transmembrane region" description="Helical" evidence="10">
    <location>
        <begin position="185"/>
        <end position="203"/>
    </location>
</feature>
<keyword evidence="5" id="KW-1278">Translocase</keyword>
<evidence type="ECO:0000256" key="1">
    <source>
        <dbReference type="ARBA" id="ARBA00004141"/>
    </source>
</evidence>
<keyword evidence="13" id="KW-1185">Reference proteome</keyword>
<dbReference type="InterPro" id="IPR024791">
    <property type="entry name" value="Cyt_c/ubiquinol_Oxase_su3"/>
</dbReference>
<dbReference type="PANTHER" id="PTHR11403:SF7">
    <property type="entry name" value="CYTOCHROME C OXIDASE SUBUNIT 3"/>
    <property type="match status" value="1"/>
</dbReference>
<dbReference type="PROSITE" id="PS50253">
    <property type="entry name" value="COX3"/>
    <property type="match status" value="1"/>
</dbReference>
<evidence type="ECO:0000256" key="10">
    <source>
        <dbReference type="SAM" id="Phobius"/>
    </source>
</evidence>
<dbReference type="InterPro" id="IPR000298">
    <property type="entry name" value="Cyt_c_oxidase-like_su3"/>
</dbReference>
<keyword evidence="4 9" id="KW-0812">Transmembrane</keyword>
<evidence type="ECO:0000256" key="3">
    <source>
        <dbReference type="ARBA" id="ARBA00012949"/>
    </source>
</evidence>
<dbReference type="Proteomes" id="UP001317822">
    <property type="component" value="Chromosome"/>
</dbReference>
<comment type="subcellular location">
    <subcellularLocation>
        <location evidence="9">Cell membrane</location>
        <topology evidence="9">Multi-pass membrane protein</topology>
    </subcellularLocation>
    <subcellularLocation>
        <location evidence="1">Membrane</location>
        <topology evidence="1">Multi-pass membrane protein</topology>
    </subcellularLocation>
</comment>
<dbReference type="PANTHER" id="PTHR11403">
    <property type="entry name" value="CYTOCHROME C OXIDASE SUBUNIT III"/>
    <property type="match status" value="1"/>
</dbReference>
<feature type="transmembrane region" description="Helical" evidence="10">
    <location>
        <begin position="102"/>
        <end position="120"/>
    </location>
</feature>
<sequence length="207" mass="23326">MRHDPTAREPVAVTNVAGLRDYAFGSSTISWWGVMGFMLIEGTAFVLAIGAYYYLLHNETTWPPSSSPPPLLWATVFTVALVLTEIPNVWLGRKATQKQNAAVRWGLLLMTLLGLATLVLRAVEMDAMNVRWDRTAYGSIVWALIVLHTMHMLTDVFDTGVLAALTWSKPFGGRKHSGVADNAMYWHFIVWGWVAIYVVIYWTPRWV</sequence>
<evidence type="ECO:0000313" key="12">
    <source>
        <dbReference type="EMBL" id="BDU16422.1"/>
    </source>
</evidence>
<dbReference type="Pfam" id="PF00510">
    <property type="entry name" value="COX3"/>
    <property type="match status" value="1"/>
</dbReference>
<feature type="transmembrane region" description="Helical" evidence="10">
    <location>
        <begin position="71"/>
        <end position="90"/>
    </location>
</feature>
<dbReference type="InterPro" id="IPR013833">
    <property type="entry name" value="Cyt_c_oxidase_su3_a-hlx"/>
</dbReference>